<feature type="compositionally biased region" description="Polar residues" evidence="2">
    <location>
        <begin position="57"/>
        <end position="71"/>
    </location>
</feature>
<protein>
    <submittedName>
        <fullName evidence="3">Low-temperature viability protein-like protein ltv1</fullName>
    </submittedName>
</protein>
<dbReference type="InterPro" id="IPR007307">
    <property type="entry name" value="Ltv1"/>
</dbReference>
<organism evidence="3 4">
    <name type="scientific">Phyllosticta citricarpa</name>
    <dbReference type="NCBI Taxonomy" id="55181"/>
    <lineage>
        <taxon>Eukaryota</taxon>
        <taxon>Fungi</taxon>
        <taxon>Dikarya</taxon>
        <taxon>Ascomycota</taxon>
        <taxon>Pezizomycotina</taxon>
        <taxon>Dothideomycetes</taxon>
        <taxon>Dothideomycetes incertae sedis</taxon>
        <taxon>Botryosphaeriales</taxon>
        <taxon>Phyllostictaceae</taxon>
        <taxon>Phyllosticta</taxon>
    </lineage>
</organism>
<keyword evidence="4" id="KW-1185">Reference proteome</keyword>
<feature type="compositionally biased region" description="Polar residues" evidence="2">
    <location>
        <begin position="324"/>
        <end position="333"/>
    </location>
</feature>
<feature type="region of interest" description="Disordered" evidence="2">
    <location>
        <begin position="426"/>
        <end position="445"/>
    </location>
</feature>
<evidence type="ECO:0000256" key="1">
    <source>
        <dbReference type="ARBA" id="ARBA00009078"/>
    </source>
</evidence>
<feature type="compositionally biased region" description="Acidic residues" evidence="2">
    <location>
        <begin position="220"/>
        <end position="229"/>
    </location>
</feature>
<feature type="compositionally biased region" description="Basic and acidic residues" evidence="2">
    <location>
        <begin position="230"/>
        <end position="240"/>
    </location>
</feature>
<proteinExistence type="inferred from homology"/>
<comment type="similarity">
    <text evidence="1">Belongs to the LTV1 family.</text>
</comment>
<feature type="region of interest" description="Disordered" evidence="2">
    <location>
        <begin position="220"/>
        <end position="357"/>
    </location>
</feature>
<dbReference type="Pfam" id="PF04180">
    <property type="entry name" value="LTV"/>
    <property type="match status" value="1"/>
</dbReference>
<dbReference type="EMBL" id="JBBPDW010000049">
    <property type="protein sequence ID" value="KAK7532697.1"/>
    <property type="molecule type" value="Genomic_DNA"/>
</dbReference>
<evidence type="ECO:0000313" key="4">
    <source>
        <dbReference type="Proteomes" id="UP001365128"/>
    </source>
</evidence>
<sequence>MPPRKRVFDKKNAQNFQLVFRSQNDPRIHDPDAPGMVFAERQAPNSNKHRNDDWDAPTSSGASTLSGVSRSSKIKSRRDLEGEYGGRVRVNEGEAANYGIFYDDSQYDYMQHLREMGTSGNATFVPAKTGGDKGKKKMKLEDMLENMNMGDGQSEAGMSMSSTASSSAAELFGEDMAPSEFVRPSTYQDQQNIPDAIAGFQPDMDPRLREVLEALEDEAYVDDEDDIFDELAKDGQEVDPRAWQNEDDFDDEDDGWATDDTIKPTKESKSPQDAVSREGVDLPPADGPAPDVEDVDGDWMAEFNKFKKDAKAQKTQKQTAAPSELQSFVTGTDMTGARRKKRKGAKTSTSNYSMTSSALFRTDQQSLLDERFEKIEEEYANDGFGDDNMSLASGMSGISVYSKASEMDGQAPGLRTDFDSILDEFSGQFSGSGRKRGNKKNGYKDGLAQLDDIRKDLGPAKFKQSSKAR</sequence>
<name>A0ABR1LG54_9PEZI</name>
<accession>A0ABR1LG54</accession>
<feature type="compositionally biased region" description="Polar residues" evidence="2">
    <location>
        <begin position="13"/>
        <end position="23"/>
    </location>
</feature>
<dbReference type="PANTHER" id="PTHR21531">
    <property type="entry name" value="LOW-TEMPERATURE VIABILITY PROTEIN LTV1-RELATED"/>
    <property type="match status" value="1"/>
</dbReference>
<feature type="compositionally biased region" description="Basic and acidic residues" evidence="2">
    <location>
        <begin position="260"/>
        <end position="280"/>
    </location>
</feature>
<gene>
    <name evidence="3" type="ORF">IWX46DRAFT_336830</name>
</gene>
<dbReference type="Proteomes" id="UP001365128">
    <property type="component" value="Unassembled WGS sequence"/>
</dbReference>
<dbReference type="PANTHER" id="PTHR21531:SF0">
    <property type="entry name" value="PROTEIN LTV1 HOMOLOG"/>
    <property type="match status" value="1"/>
</dbReference>
<evidence type="ECO:0000313" key="3">
    <source>
        <dbReference type="EMBL" id="KAK7532697.1"/>
    </source>
</evidence>
<comment type="caution">
    <text evidence="3">The sequence shown here is derived from an EMBL/GenBank/DDBJ whole genome shotgun (WGS) entry which is preliminary data.</text>
</comment>
<evidence type="ECO:0000256" key="2">
    <source>
        <dbReference type="SAM" id="MobiDB-lite"/>
    </source>
</evidence>
<reference evidence="3 4" key="1">
    <citation type="submission" date="2024-04" db="EMBL/GenBank/DDBJ databases">
        <title>Phyllosticta paracitricarpa is synonymous to the EU quarantine fungus P. citricarpa based on phylogenomic analyses.</title>
        <authorList>
            <consortium name="Lawrence Berkeley National Laboratory"/>
            <person name="Van Ingen-Buijs V.A."/>
            <person name="Van Westerhoven A.C."/>
            <person name="Haridas S."/>
            <person name="Skiadas P."/>
            <person name="Martin F."/>
            <person name="Groenewald J.Z."/>
            <person name="Crous P.W."/>
            <person name="Seidl M.F."/>
        </authorList>
    </citation>
    <scope>NUCLEOTIDE SEQUENCE [LARGE SCALE GENOMIC DNA]</scope>
    <source>
        <strain evidence="3 4">CBS 122670</strain>
    </source>
</reference>
<feature type="region of interest" description="Disordered" evidence="2">
    <location>
        <begin position="1"/>
        <end position="81"/>
    </location>
</feature>
<feature type="compositionally biased region" description="Acidic residues" evidence="2">
    <location>
        <begin position="245"/>
        <end position="257"/>
    </location>
</feature>